<reference evidence="10 11" key="1">
    <citation type="submission" date="2017-04" db="EMBL/GenBank/DDBJ databases">
        <title>Draft genome sequence of Tuber borchii Vittad., a whitish edible truffle.</title>
        <authorList>
            <consortium name="DOE Joint Genome Institute"/>
            <person name="Murat C."/>
            <person name="Kuo A."/>
            <person name="Barry K.W."/>
            <person name="Clum A."/>
            <person name="Dockter R.B."/>
            <person name="Fauchery L."/>
            <person name="Iotti M."/>
            <person name="Kohler A."/>
            <person name="Labutti K."/>
            <person name="Lindquist E.A."/>
            <person name="Lipzen A."/>
            <person name="Ohm R.A."/>
            <person name="Wang M."/>
            <person name="Grigoriev I.V."/>
            <person name="Zambonelli A."/>
            <person name="Martin F.M."/>
        </authorList>
    </citation>
    <scope>NUCLEOTIDE SEQUENCE [LARGE SCALE GENOMIC DNA]</scope>
    <source>
        <strain evidence="10 11">Tbo3840</strain>
    </source>
</reference>
<dbReference type="AlphaFoldDB" id="A0A2T6ZN10"/>
<dbReference type="STRING" id="42251.A0A2T6ZN10"/>
<evidence type="ECO:0000256" key="5">
    <source>
        <dbReference type="ARBA" id="ARBA00022776"/>
    </source>
</evidence>
<dbReference type="Proteomes" id="UP000244722">
    <property type="component" value="Unassembled WGS sequence"/>
</dbReference>
<dbReference type="GO" id="GO:0005634">
    <property type="term" value="C:nucleus"/>
    <property type="evidence" value="ECO:0007669"/>
    <property type="project" value="UniProtKB-SubCell"/>
</dbReference>
<dbReference type="GO" id="GO:0051301">
    <property type="term" value="P:cell division"/>
    <property type="evidence" value="ECO:0007669"/>
    <property type="project" value="UniProtKB-KW"/>
</dbReference>
<dbReference type="PANTHER" id="PTHR15459">
    <property type="entry name" value="POLYAMINE-MODULATED FACTOR 1"/>
    <property type="match status" value="1"/>
</dbReference>
<dbReference type="GO" id="GO:0000444">
    <property type="term" value="C:MIS12/MIND type complex"/>
    <property type="evidence" value="ECO:0007669"/>
    <property type="project" value="InterPro"/>
</dbReference>
<evidence type="ECO:0000313" key="10">
    <source>
        <dbReference type="EMBL" id="PUU76863.1"/>
    </source>
</evidence>
<dbReference type="GO" id="GO:0007059">
    <property type="term" value="P:chromosome segregation"/>
    <property type="evidence" value="ECO:0007669"/>
    <property type="project" value="TreeGrafter"/>
</dbReference>
<keyword evidence="4" id="KW-0132">Cell division</keyword>
<evidence type="ECO:0000256" key="7">
    <source>
        <dbReference type="ARBA" id="ARBA00023242"/>
    </source>
</evidence>
<dbReference type="PANTHER" id="PTHR15459:SF3">
    <property type="entry name" value="POLYAMINE-MODULATED FACTOR 1"/>
    <property type="match status" value="1"/>
</dbReference>
<dbReference type="Pfam" id="PF03980">
    <property type="entry name" value="Nnf1"/>
    <property type="match status" value="1"/>
</dbReference>
<evidence type="ECO:0000256" key="3">
    <source>
        <dbReference type="ARBA" id="ARBA00022454"/>
    </source>
</evidence>
<accession>A0A2T6ZN10</accession>
<keyword evidence="3" id="KW-0158">Chromosome</keyword>
<evidence type="ECO:0000256" key="6">
    <source>
        <dbReference type="ARBA" id="ARBA00022838"/>
    </source>
</evidence>
<proteinExistence type="predicted"/>
<keyword evidence="5" id="KW-0498">Mitosis</keyword>
<evidence type="ECO:0000256" key="2">
    <source>
        <dbReference type="ARBA" id="ARBA00004629"/>
    </source>
</evidence>
<protein>
    <submittedName>
        <fullName evidence="10">Nnf1-domain-containing protein</fullName>
    </submittedName>
</protein>
<keyword evidence="11" id="KW-1185">Reference proteome</keyword>
<sequence length="209" mass="22931">MSDPNLPDLVKGEEDKQQPEELVEGIRATALRNIFTAALDRSIKTCSYENFAACFPTPARRAPEVLRNAWEQMCGFWESSAKREYETILKERNVVSGLNALDELTKEAEERRAKAVPGEVAVSPSTLPPATILTAQLTPLLLAAQKEVAGKIEVVQGSNTELMGKIEAQRREIEELVKLLEGRLGMLDGAVEVVVAGRKEVVGEEIMGD</sequence>
<keyword evidence="6" id="KW-0995">Kinetochore</keyword>
<gene>
    <name evidence="10" type="ORF">B9Z19DRAFT_1087487</name>
</gene>
<dbReference type="InterPro" id="IPR007128">
    <property type="entry name" value="PMF1/Nnf1"/>
</dbReference>
<name>A0A2T6ZN10_TUBBO</name>
<keyword evidence="8" id="KW-0131">Cell cycle</keyword>
<evidence type="ECO:0000256" key="8">
    <source>
        <dbReference type="ARBA" id="ARBA00023306"/>
    </source>
</evidence>
<organism evidence="10 11">
    <name type="scientific">Tuber borchii</name>
    <name type="common">White truffle</name>
    <dbReference type="NCBI Taxonomy" id="42251"/>
    <lineage>
        <taxon>Eukaryota</taxon>
        <taxon>Fungi</taxon>
        <taxon>Dikarya</taxon>
        <taxon>Ascomycota</taxon>
        <taxon>Pezizomycotina</taxon>
        <taxon>Pezizomycetes</taxon>
        <taxon>Pezizales</taxon>
        <taxon>Tuberaceae</taxon>
        <taxon>Tuber</taxon>
    </lineage>
</organism>
<evidence type="ECO:0000256" key="4">
    <source>
        <dbReference type="ARBA" id="ARBA00022618"/>
    </source>
</evidence>
<comment type="caution">
    <text evidence="10">The sequence shown here is derived from an EMBL/GenBank/DDBJ whole genome shotgun (WGS) entry which is preliminary data.</text>
</comment>
<dbReference type="EMBL" id="NESQ01000172">
    <property type="protein sequence ID" value="PUU76863.1"/>
    <property type="molecule type" value="Genomic_DNA"/>
</dbReference>
<evidence type="ECO:0000256" key="9">
    <source>
        <dbReference type="ARBA" id="ARBA00023328"/>
    </source>
</evidence>
<evidence type="ECO:0000256" key="1">
    <source>
        <dbReference type="ARBA" id="ARBA00004123"/>
    </source>
</evidence>
<keyword evidence="7" id="KW-0539">Nucleus</keyword>
<keyword evidence="9" id="KW-0137">Centromere</keyword>
<dbReference type="OrthoDB" id="18453at2759"/>
<comment type="subcellular location">
    <subcellularLocation>
        <location evidence="2">Chromosome</location>
        <location evidence="2">Centromere</location>
        <location evidence="2">Kinetochore</location>
    </subcellularLocation>
    <subcellularLocation>
        <location evidence="1">Nucleus</location>
    </subcellularLocation>
</comment>
<evidence type="ECO:0000313" key="11">
    <source>
        <dbReference type="Proteomes" id="UP000244722"/>
    </source>
</evidence>